<dbReference type="GO" id="GO:0035861">
    <property type="term" value="C:site of double-strand break"/>
    <property type="evidence" value="ECO:0007669"/>
    <property type="project" value="TreeGrafter"/>
</dbReference>
<dbReference type="InterPro" id="IPR012340">
    <property type="entry name" value="NA-bd_OB-fold"/>
</dbReference>
<dbReference type="GO" id="GO:0003697">
    <property type="term" value="F:single-stranded DNA binding"/>
    <property type="evidence" value="ECO:0007669"/>
    <property type="project" value="TreeGrafter"/>
</dbReference>
<dbReference type="PANTHER" id="PTHR13989">
    <property type="entry name" value="REPLICATION PROTEIN A-RELATED"/>
    <property type="match status" value="1"/>
</dbReference>
<dbReference type="FunFam" id="1.10.10.10:FF:000168">
    <property type="entry name" value="Replication protein A 32 kDa subunit"/>
    <property type="match status" value="1"/>
</dbReference>
<proteinExistence type="inferred from homology"/>
<keyword evidence="13" id="KW-1185">Reference proteome</keyword>
<dbReference type="InterPro" id="IPR036388">
    <property type="entry name" value="WH-like_DNA-bd_sf"/>
</dbReference>
<evidence type="ECO:0000256" key="9">
    <source>
        <dbReference type="ARBA" id="ARBA00056440"/>
    </source>
</evidence>
<dbReference type="Proteomes" id="UP001140949">
    <property type="component" value="Unassembled WGS sequence"/>
</dbReference>
<accession>A0AAX6DN58</accession>
<dbReference type="GO" id="GO:0000724">
    <property type="term" value="P:double-strand break repair via homologous recombination"/>
    <property type="evidence" value="ECO:0007669"/>
    <property type="project" value="TreeGrafter"/>
</dbReference>
<keyword evidence="6" id="KW-0233">DNA recombination</keyword>
<keyword evidence="5" id="KW-0238">DNA-binding</keyword>
<dbReference type="SUPFAM" id="SSF46785">
    <property type="entry name" value="Winged helix' DNA-binding domain"/>
    <property type="match status" value="1"/>
</dbReference>
<dbReference type="AlphaFoldDB" id="A0AAX6DN58"/>
<gene>
    <name evidence="12" type="ORF">M6B38_111890</name>
</gene>
<dbReference type="Pfam" id="PF08784">
    <property type="entry name" value="RPA_C"/>
    <property type="match status" value="1"/>
</dbReference>
<evidence type="ECO:0000256" key="1">
    <source>
        <dbReference type="ARBA" id="ARBA00004123"/>
    </source>
</evidence>
<protein>
    <submittedName>
        <fullName evidence="12">Replication protein A 32 kDa subunit A-like</fullName>
    </submittedName>
</protein>
<dbReference type="GO" id="GO:0006260">
    <property type="term" value="P:DNA replication"/>
    <property type="evidence" value="ECO:0007669"/>
    <property type="project" value="UniProtKB-KW"/>
</dbReference>
<feature type="region of interest" description="Disordered" evidence="10">
    <location>
        <begin position="1"/>
        <end position="27"/>
    </location>
</feature>
<dbReference type="PIRSF" id="PIRSF036949">
    <property type="entry name" value="RPA32"/>
    <property type="match status" value="1"/>
</dbReference>
<comment type="similarity">
    <text evidence="2">Belongs to the replication factor A protein 2 family.</text>
</comment>
<comment type="subcellular location">
    <subcellularLocation>
        <location evidence="1">Nucleus</location>
    </subcellularLocation>
</comment>
<evidence type="ECO:0000256" key="3">
    <source>
        <dbReference type="ARBA" id="ARBA00022705"/>
    </source>
</evidence>
<evidence type="ECO:0000313" key="12">
    <source>
        <dbReference type="EMBL" id="KAJ6793272.1"/>
    </source>
</evidence>
<comment type="function">
    <text evidence="9">Component of the replication protein A complex (RPA) required for DNA recombination, repair and replication. The activity of RPA is mediated by single-stranded DNA binding and protein interactions.</text>
</comment>
<dbReference type="InterPro" id="IPR036390">
    <property type="entry name" value="WH_DNA-bd_sf"/>
</dbReference>
<keyword evidence="7" id="KW-0234">DNA repair</keyword>
<organism evidence="12 13">
    <name type="scientific">Iris pallida</name>
    <name type="common">Sweet iris</name>
    <dbReference type="NCBI Taxonomy" id="29817"/>
    <lineage>
        <taxon>Eukaryota</taxon>
        <taxon>Viridiplantae</taxon>
        <taxon>Streptophyta</taxon>
        <taxon>Embryophyta</taxon>
        <taxon>Tracheophyta</taxon>
        <taxon>Spermatophyta</taxon>
        <taxon>Magnoliopsida</taxon>
        <taxon>Liliopsida</taxon>
        <taxon>Asparagales</taxon>
        <taxon>Iridaceae</taxon>
        <taxon>Iridoideae</taxon>
        <taxon>Irideae</taxon>
        <taxon>Iris</taxon>
    </lineage>
</organism>
<sequence>MYSSQFDSGFTSSQSTQTQDFGSSKSRSVHPVLPLTVKQISEAFNSNDDKSNLVVDGVDATNVKLLGMVTNKEEKVTNVTFSLDDGTGRMDIIRWMNDTSDTNEMAVINNGMYVTAIGSVKELQGKRQFGAFSVRPVVDYNAVHHHFIQCIHIHLVNTGGKVSNNPQTSLANSAATFDTVKREPTPVSFQSPSNTNTSALGADIYKLVLDIFQEPANVASEHGVHVDEVIKRLRFPANKIKEAIDYHVDAGQIYSTIDDYHFKSTS</sequence>
<evidence type="ECO:0000256" key="4">
    <source>
        <dbReference type="ARBA" id="ARBA00022763"/>
    </source>
</evidence>
<feature type="compositionally biased region" description="Low complexity" evidence="10">
    <location>
        <begin position="1"/>
        <end position="24"/>
    </location>
</feature>
<dbReference type="GO" id="GO:0000781">
    <property type="term" value="C:chromosome, telomeric region"/>
    <property type="evidence" value="ECO:0007669"/>
    <property type="project" value="TreeGrafter"/>
</dbReference>
<dbReference type="InterPro" id="IPR014646">
    <property type="entry name" value="Rfa2/RPA32"/>
</dbReference>
<name>A0AAX6DN58_IRIPA</name>
<evidence type="ECO:0000256" key="10">
    <source>
        <dbReference type="SAM" id="MobiDB-lite"/>
    </source>
</evidence>
<keyword evidence="8" id="KW-0539">Nucleus</keyword>
<dbReference type="SUPFAM" id="SSF50249">
    <property type="entry name" value="Nucleic acid-binding proteins"/>
    <property type="match status" value="1"/>
</dbReference>
<evidence type="ECO:0000256" key="5">
    <source>
        <dbReference type="ARBA" id="ARBA00023125"/>
    </source>
</evidence>
<dbReference type="InterPro" id="IPR014892">
    <property type="entry name" value="RPA_C"/>
</dbReference>
<dbReference type="InterPro" id="IPR040260">
    <property type="entry name" value="RFA2-like"/>
</dbReference>
<feature type="domain" description="Replication protein A C-terminal" evidence="11">
    <location>
        <begin position="154"/>
        <end position="260"/>
    </location>
</feature>
<comment type="caution">
    <text evidence="12">The sequence shown here is derived from an EMBL/GenBank/DDBJ whole genome shotgun (WGS) entry which is preliminary data.</text>
</comment>
<reference evidence="12" key="1">
    <citation type="journal article" date="2023" name="GigaByte">
        <title>Genome assembly of the bearded iris, Iris pallida Lam.</title>
        <authorList>
            <person name="Bruccoleri R.E."/>
            <person name="Oakeley E.J."/>
            <person name="Faust A.M.E."/>
            <person name="Altorfer M."/>
            <person name="Dessus-Babus S."/>
            <person name="Burckhardt D."/>
            <person name="Oertli M."/>
            <person name="Naumann U."/>
            <person name="Petersen F."/>
            <person name="Wong J."/>
        </authorList>
    </citation>
    <scope>NUCLEOTIDE SEQUENCE</scope>
    <source>
        <strain evidence="12">GSM-AAB239-AS_SAM_17_03QT</strain>
    </source>
</reference>
<evidence type="ECO:0000256" key="7">
    <source>
        <dbReference type="ARBA" id="ARBA00023204"/>
    </source>
</evidence>
<evidence type="ECO:0000256" key="8">
    <source>
        <dbReference type="ARBA" id="ARBA00023242"/>
    </source>
</evidence>
<dbReference type="GO" id="GO:0005662">
    <property type="term" value="C:DNA replication factor A complex"/>
    <property type="evidence" value="ECO:0007669"/>
    <property type="project" value="TreeGrafter"/>
</dbReference>
<dbReference type="GO" id="GO:0006289">
    <property type="term" value="P:nucleotide-excision repair"/>
    <property type="evidence" value="ECO:0007669"/>
    <property type="project" value="TreeGrafter"/>
</dbReference>
<dbReference type="EMBL" id="JANAVB010043216">
    <property type="protein sequence ID" value="KAJ6793272.1"/>
    <property type="molecule type" value="Genomic_DNA"/>
</dbReference>
<dbReference type="CDD" id="cd04478">
    <property type="entry name" value="RPA2_DBD_D"/>
    <property type="match status" value="1"/>
</dbReference>
<evidence type="ECO:0000259" key="11">
    <source>
        <dbReference type="Pfam" id="PF08784"/>
    </source>
</evidence>
<keyword evidence="3" id="KW-0235">DNA replication</keyword>
<dbReference type="Gene3D" id="2.40.50.140">
    <property type="entry name" value="Nucleic acid-binding proteins"/>
    <property type="match status" value="1"/>
</dbReference>
<reference evidence="12" key="2">
    <citation type="submission" date="2023-04" db="EMBL/GenBank/DDBJ databases">
        <authorList>
            <person name="Bruccoleri R.E."/>
            <person name="Oakeley E.J."/>
            <person name="Faust A.-M."/>
            <person name="Dessus-Babus S."/>
            <person name="Altorfer M."/>
            <person name="Burckhardt D."/>
            <person name="Oertli M."/>
            <person name="Naumann U."/>
            <person name="Petersen F."/>
            <person name="Wong J."/>
        </authorList>
    </citation>
    <scope>NUCLEOTIDE SEQUENCE</scope>
    <source>
        <strain evidence="12">GSM-AAB239-AS_SAM_17_03QT</strain>
        <tissue evidence="12">Leaf</tissue>
    </source>
</reference>
<dbReference type="Gene3D" id="1.10.10.10">
    <property type="entry name" value="Winged helix-like DNA-binding domain superfamily/Winged helix DNA-binding domain"/>
    <property type="match status" value="1"/>
</dbReference>
<evidence type="ECO:0000256" key="2">
    <source>
        <dbReference type="ARBA" id="ARBA00007815"/>
    </source>
</evidence>
<dbReference type="PANTHER" id="PTHR13989:SF16">
    <property type="entry name" value="REPLICATION PROTEIN A2"/>
    <property type="match status" value="1"/>
</dbReference>
<evidence type="ECO:0000313" key="13">
    <source>
        <dbReference type="Proteomes" id="UP001140949"/>
    </source>
</evidence>
<keyword evidence="4" id="KW-0227">DNA damage</keyword>
<dbReference type="FunFam" id="2.40.50.140:FF:000184">
    <property type="entry name" value="replication protein A 32 kDa subunit A-like"/>
    <property type="match status" value="1"/>
</dbReference>
<evidence type="ECO:0000256" key="6">
    <source>
        <dbReference type="ARBA" id="ARBA00023172"/>
    </source>
</evidence>